<dbReference type="EMBL" id="PFKO01000365">
    <property type="protein sequence ID" value="PIY31237.1"/>
    <property type="molecule type" value="Genomic_DNA"/>
</dbReference>
<dbReference type="EMBL" id="MNYY01000039">
    <property type="protein sequence ID" value="OIP72869.1"/>
    <property type="molecule type" value="Genomic_DNA"/>
</dbReference>
<evidence type="ECO:0000313" key="4">
    <source>
        <dbReference type="EMBL" id="PJB56857.1"/>
    </source>
</evidence>
<evidence type="ECO:0008006" key="8">
    <source>
        <dbReference type="Google" id="ProtNLM"/>
    </source>
</evidence>
<proteinExistence type="predicted"/>
<dbReference type="RefSeq" id="WP_406608466.1">
    <property type="nucleotide sequence ID" value="NZ_PFKO01000365.1"/>
</dbReference>
<dbReference type="Proteomes" id="UP000231493">
    <property type="component" value="Unassembled WGS sequence"/>
</dbReference>
<dbReference type="STRING" id="1805029.AUK42_01730"/>
<accession>A0A2M7PLR1</accession>
<dbReference type="AlphaFoldDB" id="A0A1J5GJ89"/>
<evidence type="ECO:0000313" key="6">
    <source>
        <dbReference type="Proteomes" id="UP000228560"/>
    </source>
</evidence>
<organism evidence="1 5">
    <name type="scientific">Candidatus Infernicultor aquiphilus</name>
    <dbReference type="NCBI Taxonomy" id="1805029"/>
    <lineage>
        <taxon>Bacteria</taxon>
        <taxon>Pseudomonadati</taxon>
        <taxon>Atribacterota</taxon>
        <taxon>Candidatus Phoenicimicrobiia</taxon>
        <taxon>Candidatus Pheonicimicrobiales</taxon>
        <taxon>Candidatus Phoenicimicrobiaceae</taxon>
        <taxon>Candidatus Infernicultor</taxon>
    </lineage>
</organism>
<evidence type="ECO:0000313" key="3">
    <source>
        <dbReference type="EMBL" id="PIY31237.1"/>
    </source>
</evidence>
<evidence type="ECO:0000313" key="1">
    <source>
        <dbReference type="EMBL" id="OIP72869.1"/>
    </source>
</evidence>
<dbReference type="Pfam" id="PF13801">
    <property type="entry name" value="Metal_resist"/>
    <property type="match status" value="1"/>
</dbReference>
<dbReference type="Proteomes" id="UP000182763">
    <property type="component" value="Unassembled WGS sequence"/>
</dbReference>
<protein>
    <recommendedName>
        <fullName evidence="8">Periplasmic heavy metal sensor</fullName>
    </recommendedName>
</protein>
<dbReference type="EMBL" id="PFTV01000104">
    <property type="protein sequence ID" value="PJB56857.1"/>
    <property type="molecule type" value="Genomic_DNA"/>
</dbReference>
<dbReference type="EMBL" id="PFIP01000120">
    <property type="protein sequence ID" value="PIX33936.1"/>
    <property type="molecule type" value="Genomic_DNA"/>
</dbReference>
<dbReference type="Proteomes" id="UP000228560">
    <property type="component" value="Unassembled WGS sequence"/>
</dbReference>
<reference evidence="2" key="2">
    <citation type="submission" date="2017-09" db="EMBL/GenBank/DDBJ databases">
        <title>Depth-based differentiation of microbial function through sediment-hosted aquifers and enrichment of novel symbionts in the deep terrestrial subsurface.</title>
        <authorList>
            <person name="Probst A.J."/>
            <person name="Ladd B."/>
            <person name="Jarett J.K."/>
            <person name="Geller-Mcgrath D.E."/>
            <person name="Sieber C.M.K."/>
            <person name="Emerson J.B."/>
            <person name="Anantharaman K."/>
            <person name="Thomas B.C."/>
            <person name="Malmstrom R."/>
            <person name="Stieglmeier M."/>
            <person name="Klingl A."/>
            <person name="Woyke T."/>
            <person name="Ryan C.M."/>
            <person name="Banfield J.F."/>
        </authorList>
    </citation>
    <scope>NUCLEOTIDE SEQUENCE</scope>
    <source>
        <strain evidence="2">CG_4_8_14_3_um_filter_34_18</strain>
    </source>
</reference>
<dbReference type="Proteomes" id="UP000230646">
    <property type="component" value="Unassembled WGS sequence"/>
</dbReference>
<sequence>MKKKLVILTLIIAITVVFLGLTQSIYAQENKPLMKQNMLPYKSGEFKEMMDKRLRNSPDMKMEEFIKSLNLSEEQVTEIKRVLLDFQKDTLELRNSLQIKELEVKALLLEPLTEITKIKAKFEEIAELKVEIRVKTIERYLEIKGLLTPEQQAKLPLGVPSQIFAYQEMGMGRGKMMKSCCW</sequence>
<accession>A0A1J5GJ89</accession>
<gene>
    <name evidence="1" type="ORF">AUK42_01730</name>
    <name evidence="4" type="ORF">CO097_04335</name>
    <name evidence="3" type="ORF">COZ07_09980</name>
    <name evidence="2" type="ORF">COZ58_05665</name>
</gene>
<reference evidence="6 7" key="3">
    <citation type="submission" date="2017-09" db="EMBL/GenBank/DDBJ databases">
        <title>Depth-based differentiation of microbial function through sediment-hosted aquifers and enrichment of novel symbionts in the deep terrestrial subsurface.</title>
        <authorList>
            <person name="Probst A.J."/>
            <person name="Ladd B."/>
            <person name="Jarett J.K."/>
            <person name="Geller-Mcgrath D.E."/>
            <person name="Sieber C.M."/>
            <person name="Emerson J.B."/>
            <person name="Anantharaman K."/>
            <person name="Thomas B.C."/>
            <person name="Malmstrom R."/>
            <person name="Stieglmeier M."/>
            <person name="Klingl A."/>
            <person name="Woyke T."/>
            <person name="Ryan C.M."/>
            <person name="Banfield J.F."/>
        </authorList>
    </citation>
    <scope>NUCLEOTIDE SEQUENCE [LARGE SCALE GENOMIC DNA]</scope>
    <source>
        <strain evidence="3">CG_4_10_14_3_um_filter_34_13</strain>
        <strain evidence="4">CG_4_9_14_3_um_filter_33_16</strain>
    </source>
</reference>
<evidence type="ECO:0000313" key="5">
    <source>
        <dbReference type="Proteomes" id="UP000182763"/>
    </source>
</evidence>
<name>A0A1J5GJ89_9BACT</name>
<accession>A0A2M8CCR1</accession>
<dbReference type="Gene3D" id="1.20.120.1490">
    <property type="match status" value="1"/>
</dbReference>
<accession>A0A2M7K733</accession>
<comment type="caution">
    <text evidence="1">The sequence shown here is derived from an EMBL/GenBank/DDBJ whole genome shotgun (WGS) entry which is preliminary data.</text>
</comment>
<evidence type="ECO:0000313" key="7">
    <source>
        <dbReference type="Proteomes" id="UP000230646"/>
    </source>
</evidence>
<reference evidence="1 5" key="1">
    <citation type="journal article" date="2016" name="Environ. Microbiol.">
        <title>Genomic resolution of a cold subsurface aquifer community provides metabolic insights for novel microbes adapted to high CO concentrations.</title>
        <authorList>
            <person name="Probst A.J."/>
            <person name="Castelle C.J."/>
            <person name="Singh A."/>
            <person name="Brown C.T."/>
            <person name="Anantharaman K."/>
            <person name="Sharon I."/>
            <person name="Hug L.A."/>
            <person name="Burstein D."/>
            <person name="Emerson J.B."/>
            <person name="Thomas B.C."/>
            <person name="Banfield J.F."/>
        </authorList>
    </citation>
    <scope>NUCLEOTIDE SEQUENCE [LARGE SCALE GENOMIC DNA]</scope>
    <source>
        <strain evidence="1">CG2_30_33_13</strain>
    </source>
</reference>
<dbReference type="InterPro" id="IPR025961">
    <property type="entry name" value="Metal_resist"/>
</dbReference>
<evidence type="ECO:0000313" key="2">
    <source>
        <dbReference type="EMBL" id="PIX33936.1"/>
    </source>
</evidence>